<feature type="binding site" evidence="7">
    <location>
        <position position="75"/>
    </location>
    <ligand>
        <name>Mg(2+)</name>
        <dbReference type="ChEBI" id="CHEBI:18420"/>
    </ligand>
</feature>
<protein>
    <recommendedName>
        <fullName evidence="7">dITP/XTP pyrophosphatase</fullName>
        <ecNumber evidence="7">3.6.1.66</ecNumber>
    </recommendedName>
    <alternativeName>
        <fullName evidence="7">Non-canonical purine NTP pyrophosphatase</fullName>
    </alternativeName>
    <alternativeName>
        <fullName evidence="7">Non-standard purine NTP pyrophosphatase</fullName>
    </alternativeName>
    <alternativeName>
        <fullName evidence="7">Nucleoside-triphosphate diphosphatase</fullName>
    </alternativeName>
    <alternativeName>
        <fullName evidence="7">Nucleoside-triphosphate pyrophosphatase</fullName>
        <shortName evidence="7">NTPase</shortName>
    </alternativeName>
</protein>
<comment type="catalytic activity">
    <reaction evidence="7">
        <text>dITP + H2O = dIMP + diphosphate + H(+)</text>
        <dbReference type="Rhea" id="RHEA:28342"/>
        <dbReference type="ChEBI" id="CHEBI:15377"/>
        <dbReference type="ChEBI" id="CHEBI:15378"/>
        <dbReference type="ChEBI" id="CHEBI:33019"/>
        <dbReference type="ChEBI" id="CHEBI:61194"/>
        <dbReference type="ChEBI" id="CHEBI:61382"/>
        <dbReference type="EC" id="3.6.1.66"/>
    </reaction>
</comment>
<feature type="binding site" evidence="7">
    <location>
        <position position="76"/>
    </location>
    <ligand>
        <name>substrate</name>
    </ligand>
</feature>
<accession>A0ABQ5UPA9</accession>
<evidence type="ECO:0000313" key="9">
    <source>
        <dbReference type="EMBL" id="GLQ16891.1"/>
    </source>
</evidence>
<keyword evidence="10" id="KW-1185">Reference proteome</keyword>
<keyword evidence="4 7" id="KW-0378">Hydrolase</keyword>
<evidence type="ECO:0000256" key="5">
    <source>
        <dbReference type="ARBA" id="ARBA00022842"/>
    </source>
</evidence>
<dbReference type="InterPro" id="IPR002637">
    <property type="entry name" value="RdgB/HAM1"/>
</dbReference>
<dbReference type="InterPro" id="IPR020922">
    <property type="entry name" value="dITP/XTP_pyrophosphatase"/>
</dbReference>
<sequence length="212" mass="22994">MLKLERGQKLVVATHNAGKLREFKTLLEPFGLELVSAGELDLPEPEETGLTYEENAKIKALAATTASGLWALSDDSGLSVDGLDGDPGIYSARWAGPDKNFDDAMVKVHTSLMEKGAMAPGQRTAAFVAVLCLANPAGETVCFEGRAEGTLVWPPRGNQGFGYDPMFQPKGHMRTFGEMSEAEKHSWSKDKIGLSHRSRAFSEFVKDCCPDD</sequence>
<keyword evidence="3 7" id="KW-0547">Nucleotide-binding</keyword>
<dbReference type="EMBL" id="BSNI01000002">
    <property type="protein sequence ID" value="GLQ16891.1"/>
    <property type="molecule type" value="Genomic_DNA"/>
</dbReference>
<dbReference type="InterPro" id="IPR029001">
    <property type="entry name" value="ITPase-like_fam"/>
</dbReference>
<dbReference type="NCBIfam" id="TIGR00042">
    <property type="entry name" value="RdgB/HAM1 family non-canonical purine NTP pyrophosphatase"/>
    <property type="match status" value="1"/>
</dbReference>
<feature type="binding site" evidence="7">
    <location>
        <begin position="196"/>
        <end position="197"/>
    </location>
    <ligand>
        <name>substrate</name>
    </ligand>
</feature>
<name>A0ABQ5UPA9_9HYPH</name>
<dbReference type="HAMAP" id="MF_01405">
    <property type="entry name" value="Non_canon_purine_NTPase"/>
    <property type="match status" value="1"/>
</dbReference>
<feature type="binding site" evidence="7">
    <location>
        <position position="46"/>
    </location>
    <ligand>
        <name>Mg(2+)</name>
        <dbReference type="ChEBI" id="CHEBI:18420"/>
    </ligand>
</feature>
<reference evidence="9" key="1">
    <citation type="journal article" date="2014" name="Int. J. Syst. Evol. Microbiol.">
        <title>Complete genome of a new Firmicutes species belonging to the dominant human colonic microbiota ('Ruminococcus bicirculans') reveals two chromosomes and a selective capacity to utilize plant glucans.</title>
        <authorList>
            <consortium name="NISC Comparative Sequencing Program"/>
            <person name="Wegmann U."/>
            <person name="Louis P."/>
            <person name="Goesmann A."/>
            <person name="Henrissat B."/>
            <person name="Duncan S.H."/>
            <person name="Flint H.J."/>
        </authorList>
    </citation>
    <scope>NUCLEOTIDE SEQUENCE</scope>
    <source>
        <strain evidence="9">NBRC 107169</strain>
    </source>
</reference>
<dbReference type="SUPFAM" id="SSF52972">
    <property type="entry name" value="ITPase-like"/>
    <property type="match status" value="1"/>
</dbReference>
<evidence type="ECO:0000256" key="3">
    <source>
        <dbReference type="ARBA" id="ARBA00022741"/>
    </source>
</evidence>
<proteinExistence type="inferred from homology"/>
<evidence type="ECO:0000256" key="8">
    <source>
        <dbReference type="RuleBase" id="RU003781"/>
    </source>
</evidence>
<evidence type="ECO:0000256" key="4">
    <source>
        <dbReference type="ARBA" id="ARBA00022801"/>
    </source>
</evidence>
<keyword evidence="2 7" id="KW-0479">Metal-binding</keyword>
<keyword evidence="5 7" id="KW-0460">Magnesium</keyword>
<evidence type="ECO:0000313" key="10">
    <source>
        <dbReference type="Proteomes" id="UP001161405"/>
    </source>
</evidence>
<dbReference type="PANTHER" id="PTHR11067">
    <property type="entry name" value="INOSINE TRIPHOSPHATE PYROPHOSPHATASE/HAM1 PROTEIN"/>
    <property type="match status" value="1"/>
</dbReference>
<comment type="cofactor">
    <cofactor evidence="7">
        <name>Mg(2+)</name>
        <dbReference type="ChEBI" id="CHEBI:18420"/>
    </cofactor>
    <text evidence="7">Binds 1 Mg(2+) ion per subunit.</text>
</comment>
<evidence type="ECO:0000256" key="6">
    <source>
        <dbReference type="ARBA" id="ARBA00023080"/>
    </source>
</evidence>
<feature type="active site" description="Proton acceptor" evidence="7">
    <location>
        <position position="75"/>
    </location>
</feature>
<feature type="binding site" evidence="7">
    <location>
        <position position="184"/>
    </location>
    <ligand>
        <name>substrate</name>
    </ligand>
</feature>
<feature type="binding site" evidence="7">
    <location>
        <begin position="14"/>
        <end position="19"/>
    </location>
    <ligand>
        <name>substrate</name>
    </ligand>
</feature>
<comment type="similarity">
    <text evidence="1 7 8">Belongs to the HAM1 NTPase family.</text>
</comment>
<gene>
    <name evidence="9" type="ORF">GCM10007879_11400</name>
</gene>
<dbReference type="Gene3D" id="3.90.950.10">
    <property type="match status" value="1"/>
</dbReference>
<dbReference type="PANTHER" id="PTHR11067:SF9">
    <property type="entry name" value="INOSINE TRIPHOSPHATE PYROPHOSPHATASE"/>
    <property type="match status" value="1"/>
</dbReference>
<evidence type="ECO:0000256" key="7">
    <source>
        <dbReference type="HAMAP-Rule" id="MF_01405"/>
    </source>
</evidence>
<dbReference type="RefSeq" id="WP_284362676.1">
    <property type="nucleotide sequence ID" value="NZ_BSNI01000002.1"/>
</dbReference>
<dbReference type="EC" id="3.6.1.66" evidence="7"/>
<comment type="catalytic activity">
    <reaction evidence="7">
        <text>ITP + H2O = IMP + diphosphate + H(+)</text>
        <dbReference type="Rhea" id="RHEA:29399"/>
        <dbReference type="ChEBI" id="CHEBI:15377"/>
        <dbReference type="ChEBI" id="CHEBI:15378"/>
        <dbReference type="ChEBI" id="CHEBI:33019"/>
        <dbReference type="ChEBI" id="CHEBI:58053"/>
        <dbReference type="ChEBI" id="CHEBI:61402"/>
        <dbReference type="EC" id="3.6.1.66"/>
    </reaction>
</comment>
<feature type="binding site" evidence="7">
    <location>
        <begin position="161"/>
        <end position="164"/>
    </location>
    <ligand>
        <name>substrate</name>
    </ligand>
</feature>
<dbReference type="Proteomes" id="UP001161405">
    <property type="component" value="Unassembled WGS sequence"/>
</dbReference>
<organism evidence="9 10">
    <name type="scientific">Maritalea porphyrae</name>
    <dbReference type="NCBI Taxonomy" id="880732"/>
    <lineage>
        <taxon>Bacteria</taxon>
        <taxon>Pseudomonadati</taxon>
        <taxon>Pseudomonadota</taxon>
        <taxon>Alphaproteobacteria</taxon>
        <taxon>Hyphomicrobiales</taxon>
        <taxon>Devosiaceae</taxon>
        <taxon>Maritalea</taxon>
    </lineage>
</organism>
<comment type="catalytic activity">
    <reaction evidence="7">
        <text>XTP + H2O = XMP + diphosphate + H(+)</text>
        <dbReference type="Rhea" id="RHEA:28610"/>
        <dbReference type="ChEBI" id="CHEBI:15377"/>
        <dbReference type="ChEBI" id="CHEBI:15378"/>
        <dbReference type="ChEBI" id="CHEBI:33019"/>
        <dbReference type="ChEBI" id="CHEBI:57464"/>
        <dbReference type="ChEBI" id="CHEBI:61314"/>
        <dbReference type="EC" id="3.6.1.66"/>
    </reaction>
</comment>
<evidence type="ECO:0000256" key="1">
    <source>
        <dbReference type="ARBA" id="ARBA00008023"/>
    </source>
</evidence>
<keyword evidence="6 7" id="KW-0546">Nucleotide metabolism</keyword>
<dbReference type="CDD" id="cd00515">
    <property type="entry name" value="HAM1"/>
    <property type="match status" value="1"/>
</dbReference>
<comment type="function">
    <text evidence="7">Pyrophosphatase that catalyzes the hydrolysis of nucleoside triphosphates to their monophosphate derivatives, with a high preference for the non-canonical purine nucleotides XTP (xanthosine triphosphate), dITP (deoxyinosine triphosphate) and ITP. Seems to function as a house-cleaning enzyme that removes non-canonical purine nucleotides from the nucleotide pool, thus preventing their incorporation into DNA/RNA and avoiding chromosomal lesions.</text>
</comment>
<evidence type="ECO:0000256" key="2">
    <source>
        <dbReference type="ARBA" id="ARBA00022723"/>
    </source>
</evidence>
<dbReference type="Pfam" id="PF01725">
    <property type="entry name" value="Ham1p_like"/>
    <property type="match status" value="1"/>
</dbReference>
<reference evidence="9" key="2">
    <citation type="submission" date="2023-01" db="EMBL/GenBank/DDBJ databases">
        <title>Draft genome sequence of Maritalea porphyrae strain NBRC 107169.</title>
        <authorList>
            <person name="Sun Q."/>
            <person name="Mori K."/>
        </authorList>
    </citation>
    <scope>NUCLEOTIDE SEQUENCE</scope>
    <source>
        <strain evidence="9">NBRC 107169</strain>
    </source>
</reference>
<comment type="caution">
    <text evidence="9">The sequence shown here is derived from an EMBL/GenBank/DDBJ whole genome shotgun (WGS) entry which is preliminary data.</text>
</comment>
<comment type="subunit">
    <text evidence="7">Homodimer.</text>
</comment>